<evidence type="ECO:0000313" key="3">
    <source>
        <dbReference type="EMBL" id="SUD57834.1"/>
    </source>
</evidence>
<feature type="domain" description="HNH nuclease" evidence="2">
    <location>
        <begin position="187"/>
        <end position="238"/>
    </location>
</feature>
<evidence type="ECO:0000259" key="2">
    <source>
        <dbReference type="SMART" id="SM00507"/>
    </source>
</evidence>
<reference evidence="4 5" key="1">
    <citation type="submission" date="2018-06" db="EMBL/GenBank/DDBJ databases">
        <authorList>
            <consortium name="Pathogen Informatics"/>
            <person name="Doyle S."/>
        </authorList>
    </citation>
    <scope>NUCLEOTIDE SEQUENCE [LARGE SCALE GENOMIC DNA]</scope>
    <source>
        <strain evidence="4 5">NCTC10860</strain>
    </source>
</reference>
<dbReference type="Proteomes" id="UP000254084">
    <property type="component" value="Unassembled WGS sequence"/>
</dbReference>
<dbReference type="EMBL" id="UGUW01000001">
    <property type="protein sequence ID" value="SUD57834.1"/>
    <property type="molecule type" value="Genomic_DNA"/>
</dbReference>
<dbReference type="InterPro" id="IPR047693">
    <property type="entry name" value="RNA-guided_IscB-like"/>
</dbReference>
<gene>
    <name evidence="3" type="ORF">NCTC10860_00037</name>
    <name evidence="4" type="ORF">NCTC10860_00161</name>
</gene>
<dbReference type="RefSeq" id="WP_084342489.1">
    <property type="nucleotide sequence ID" value="NZ_UGUW01000001.1"/>
</dbReference>
<dbReference type="AlphaFoldDB" id="A0A379JZZ1"/>
<dbReference type="EMBL" id="UGUW01000001">
    <property type="protein sequence ID" value="SUD57958.1"/>
    <property type="molecule type" value="Genomic_DNA"/>
</dbReference>
<dbReference type="InterPro" id="IPR025938">
    <property type="entry name" value="RRXRR_dom"/>
</dbReference>
<organism evidence="4 5">
    <name type="scientific">Ectopseudomonas oleovorans</name>
    <name type="common">Pseudomonas oleovorans</name>
    <dbReference type="NCBI Taxonomy" id="301"/>
    <lineage>
        <taxon>Bacteria</taxon>
        <taxon>Pseudomonadati</taxon>
        <taxon>Pseudomonadota</taxon>
        <taxon>Gammaproteobacteria</taxon>
        <taxon>Pseudomonadales</taxon>
        <taxon>Pseudomonadaceae</taxon>
        <taxon>Ectopseudomonas</taxon>
    </lineage>
</organism>
<dbReference type="InterPro" id="IPR052892">
    <property type="entry name" value="NA-targeting_endonuclease"/>
</dbReference>
<dbReference type="Gene3D" id="1.10.30.50">
    <property type="match status" value="1"/>
</dbReference>
<dbReference type="NCBIfam" id="NF040563">
    <property type="entry name" value="guided_IscB"/>
    <property type="match status" value="1"/>
</dbReference>
<evidence type="ECO:0000313" key="5">
    <source>
        <dbReference type="Proteomes" id="UP000254084"/>
    </source>
</evidence>
<dbReference type="Pfam" id="PF14239">
    <property type="entry name" value="RRXRR"/>
    <property type="match status" value="1"/>
</dbReference>
<dbReference type="SMART" id="SM00507">
    <property type="entry name" value="HNHc"/>
    <property type="match status" value="1"/>
</dbReference>
<dbReference type="PANTHER" id="PTHR33877">
    <property type="entry name" value="SLL1193 PROTEIN"/>
    <property type="match status" value="1"/>
</dbReference>
<proteinExistence type="predicted"/>
<evidence type="ECO:0000256" key="1">
    <source>
        <dbReference type="SAM" id="MobiDB-lite"/>
    </source>
</evidence>
<dbReference type="InterPro" id="IPR002711">
    <property type="entry name" value="HNH"/>
</dbReference>
<dbReference type="PANTHER" id="PTHR33877:SF2">
    <property type="entry name" value="OS07G0170200 PROTEIN"/>
    <property type="match status" value="1"/>
</dbReference>
<dbReference type="CDD" id="cd00085">
    <property type="entry name" value="HNHc"/>
    <property type="match status" value="1"/>
</dbReference>
<feature type="region of interest" description="Disordered" evidence="1">
    <location>
        <begin position="426"/>
        <end position="446"/>
    </location>
</feature>
<evidence type="ECO:0000313" key="4">
    <source>
        <dbReference type="EMBL" id="SUD57958.1"/>
    </source>
</evidence>
<name>A0A379JZZ1_ECTOL</name>
<accession>A0A379JZZ1</accession>
<sequence>MAVYVLDKTGTPLMPCSEKRARLLLERGRARIHRQVPFVIRLVDRRQADSALQSLTLKFDPGSKFTGIALVRQKGQRVSVLSLMELAHRGAAIRQAMQQRAAFRRRRRGQNLRHRAPRFDNRTRPEGWLPPSLRHRLDTTLGWVGRMRNWAPISDLAVERVKFDMQAIQNPEISGVQYQQGELAGYDVREYLLEKWGRCCAYCDAENTPLEIEHIVPRSAGGSDRVPNLTLACRPCNQRKGNQPVEVFLKARPELLARIKAKAKAPLRDAAAVNATRNALFRGLLDTGLSVTTGTGAQTKYNRRRLDLPKTHALDAACVGEIRAIEHWHRPTLAIKATGRGDYQRTRLTTHGFPRGYLTRQKRHFGFQTGDQVRAEVPTGKKAGTHQGRVAVRKTGSFNIQTPDGVVQGIHHRHCTLIQRADGYAYSDTPTDSAQPQKEAARAGAR</sequence>
<protein>
    <submittedName>
        <fullName evidence="4">Uncharacterized protein conserved in bacteria</fullName>
    </submittedName>
</protein>
<dbReference type="Pfam" id="PF01844">
    <property type="entry name" value="HNH"/>
    <property type="match status" value="1"/>
</dbReference>
<dbReference type="InterPro" id="IPR003615">
    <property type="entry name" value="HNH_nuc"/>
</dbReference>